<sequence>MKKVLIKVLILIVSNVLLLNFIFTEGNYWMIIFFLYLLYVFFTLPFDIAGLFTKLKFGLNHLNAENLKSIPNARKHTSFAFIIMVLYIALEAFIFYSFVSYSREKLANEGVYTYTFVKKTKEKYSKNTKRYYVFYDYIVDGKKYNHREDIKGLKVGDSLKILYLPSNPDNHKVIVDK</sequence>
<keyword evidence="4" id="KW-1185">Reference proteome</keyword>
<evidence type="ECO:0000259" key="2">
    <source>
        <dbReference type="Pfam" id="PF12158"/>
    </source>
</evidence>
<evidence type="ECO:0000313" key="3">
    <source>
        <dbReference type="EMBL" id="MFD2567027.1"/>
    </source>
</evidence>
<feature type="transmembrane region" description="Helical" evidence="1">
    <location>
        <begin position="78"/>
        <end position="99"/>
    </location>
</feature>
<dbReference type="InterPro" id="IPR021994">
    <property type="entry name" value="DUF3592"/>
</dbReference>
<dbReference type="RefSeq" id="WP_379665737.1">
    <property type="nucleotide sequence ID" value="NZ_JBHULH010000003.1"/>
</dbReference>
<evidence type="ECO:0000256" key="1">
    <source>
        <dbReference type="SAM" id="Phobius"/>
    </source>
</evidence>
<keyword evidence="1" id="KW-0472">Membrane</keyword>
<evidence type="ECO:0000313" key="4">
    <source>
        <dbReference type="Proteomes" id="UP001597508"/>
    </source>
</evidence>
<feature type="domain" description="DUF3592" evidence="2">
    <location>
        <begin position="118"/>
        <end position="170"/>
    </location>
</feature>
<dbReference type="Pfam" id="PF12158">
    <property type="entry name" value="DUF3592"/>
    <property type="match status" value="1"/>
</dbReference>
<dbReference type="Proteomes" id="UP001597508">
    <property type="component" value="Unassembled WGS sequence"/>
</dbReference>
<feature type="transmembrane region" description="Helical" evidence="1">
    <location>
        <begin position="5"/>
        <end position="23"/>
    </location>
</feature>
<keyword evidence="1" id="KW-1133">Transmembrane helix</keyword>
<proteinExistence type="predicted"/>
<gene>
    <name evidence="3" type="ORF">ACFSRZ_06560</name>
</gene>
<accession>A0ABW5LQG0</accession>
<protein>
    <recommendedName>
        <fullName evidence="2">DUF3592 domain-containing protein</fullName>
    </recommendedName>
</protein>
<organism evidence="3 4">
    <name type="scientific">Pseudotenacibaculum haliotis</name>
    <dbReference type="NCBI Taxonomy" id="1862138"/>
    <lineage>
        <taxon>Bacteria</taxon>
        <taxon>Pseudomonadati</taxon>
        <taxon>Bacteroidota</taxon>
        <taxon>Flavobacteriia</taxon>
        <taxon>Flavobacteriales</taxon>
        <taxon>Flavobacteriaceae</taxon>
        <taxon>Pseudotenacibaculum</taxon>
    </lineage>
</organism>
<comment type="caution">
    <text evidence="3">The sequence shown here is derived from an EMBL/GenBank/DDBJ whole genome shotgun (WGS) entry which is preliminary data.</text>
</comment>
<keyword evidence="1" id="KW-0812">Transmembrane</keyword>
<dbReference type="EMBL" id="JBHULH010000003">
    <property type="protein sequence ID" value="MFD2567027.1"/>
    <property type="molecule type" value="Genomic_DNA"/>
</dbReference>
<name>A0ABW5LQG0_9FLAO</name>
<reference evidence="4" key="1">
    <citation type="journal article" date="2019" name="Int. J. Syst. Evol. Microbiol.">
        <title>The Global Catalogue of Microorganisms (GCM) 10K type strain sequencing project: providing services to taxonomists for standard genome sequencing and annotation.</title>
        <authorList>
            <consortium name="The Broad Institute Genomics Platform"/>
            <consortium name="The Broad Institute Genome Sequencing Center for Infectious Disease"/>
            <person name="Wu L."/>
            <person name="Ma J."/>
        </authorList>
    </citation>
    <scope>NUCLEOTIDE SEQUENCE [LARGE SCALE GENOMIC DNA]</scope>
    <source>
        <strain evidence="4">KCTC 52127</strain>
    </source>
</reference>
<feature type="transmembrane region" description="Helical" evidence="1">
    <location>
        <begin position="29"/>
        <end position="52"/>
    </location>
</feature>